<organism evidence="2 3">
    <name type="scientific">Rhodococcus opacus</name>
    <name type="common">Nocardia opaca</name>
    <dbReference type="NCBI Taxonomy" id="37919"/>
    <lineage>
        <taxon>Bacteria</taxon>
        <taxon>Bacillati</taxon>
        <taxon>Actinomycetota</taxon>
        <taxon>Actinomycetes</taxon>
        <taxon>Mycobacteriales</taxon>
        <taxon>Nocardiaceae</taxon>
        <taxon>Rhodococcus</taxon>
    </lineage>
</organism>
<reference evidence="2 3" key="1">
    <citation type="submission" date="2014-07" db="EMBL/GenBank/DDBJ databases">
        <authorList>
            <person name="Zhang J.E."/>
            <person name="Yang H."/>
            <person name="Guo J."/>
            <person name="Deng Z."/>
            <person name="Luo H."/>
            <person name="Luo M."/>
            <person name="Zhao B."/>
        </authorList>
    </citation>
    <scope>NUCLEOTIDE SEQUENCE [LARGE SCALE GENOMIC DNA]</scope>
    <source>
        <strain evidence="2 3">1CP</strain>
    </source>
</reference>
<evidence type="ECO:0000313" key="2">
    <source>
        <dbReference type="EMBL" id="ANS31591.1"/>
    </source>
</evidence>
<keyword evidence="1" id="KW-1133">Transmembrane helix</keyword>
<dbReference type="EMBL" id="CP009111">
    <property type="protein sequence ID" value="ANS31591.1"/>
    <property type="molecule type" value="Genomic_DNA"/>
</dbReference>
<protein>
    <submittedName>
        <fullName evidence="2">Putative membrane protein</fullName>
    </submittedName>
</protein>
<evidence type="ECO:0000256" key="1">
    <source>
        <dbReference type="SAM" id="Phobius"/>
    </source>
</evidence>
<gene>
    <name evidence="2" type="ORF">R1CP_34905</name>
</gene>
<name>A0A1B1KG53_RHOOP</name>
<proteinExistence type="predicted"/>
<dbReference type="Proteomes" id="UP000186108">
    <property type="component" value="Chromosome"/>
</dbReference>
<feature type="transmembrane region" description="Helical" evidence="1">
    <location>
        <begin position="12"/>
        <end position="42"/>
    </location>
</feature>
<accession>A0A1B1KG53</accession>
<keyword evidence="1" id="KW-0812">Transmembrane</keyword>
<keyword evidence="1" id="KW-0472">Membrane</keyword>
<evidence type="ECO:0000313" key="3">
    <source>
        <dbReference type="Proteomes" id="UP000186108"/>
    </source>
</evidence>
<sequence length="136" mass="13753">MGMGIGMGIGMMGPLVTVVVVVGGAVVVVVVVGGAVVVVVVVGGGVVVDVGGTVPQLGRVMVLVSRVTAPLRANTRPFTVVPVCTEIEVNAMMVPTKVVLVPRVAELPTCQNTLQGEAPLMRATVLFDAVINVDPA</sequence>
<dbReference type="AlphaFoldDB" id="A0A1B1KG53"/>